<dbReference type="EMBL" id="PGOL01002559">
    <property type="protein sequence ID" value="PKI47068.1"/>
    <property type="molecule type" value="Genomic_DNA"/>
</dbReference>
<dbReference type="InterPro" id="IPR000477">
    <property type="entry name" value="RT_dom"/>
</dbReference>
<keyword evidence="3" id="KW-1185">Reference proteome</keyword>
<dbReference type="CDD" id="cd01650">
    <property type="entry name" value="RT_nLTR_like"/>
    <property type="match status" value="1"/>
</dbReference>
<evidence type="ECO:0000313" key="3">
    <source>
        <dbReference type="Proteomes" id="UP000233551"/>
    </source>
</evidence>
<dbReference type="PANTHER" id="PTHR46890">
    <property type="entry name" value="NON-LTR RETROLELEMENT REVERSE TRANSCRIPTASE-LIKE PROTEIN-RELATED"/>
    <property type="match status" value="1"/>
</dbReference>
<evidence type="ECO:0000313" key="2">
    <source>
        <dbReference type="EMBL" id="PKI47068.1"/>
    </source>
</evidence>
<feature type="domain" description="Reverse transcriptase" evidence="1">
    <location>
        <begin position="230"/>
        <end position="517"/>
    </location>
</feature>
<comment type="caution">
    <text evidence="2">The sequence shown here is derived from an EMBL/GenBank/DDBJ whole genome shotgun (WGS) entry which is preliminary data.</text>
</comment>
<dbReference type="PROSITE" id="PS50878">
    <property type="entry name" value="RT_POL"/>
    <property type="match status" value="1"/>
</dbReference>
<dbReference type="InterPro" id="IPR052343">
    <property type="entry name" value="Retrotransposon-Effector_Assoc"/>
</dbReference>
<dbReference type="Gene3D" id="3.60.10.10">
    <property type="entry name" value="Endonuclease/exonuclease/phosphatase"/>
    <property type="match status" value="1"/>
</dbReference>
<reference evidence="2 3" key="1">
    <citation type="submission" date="2017-11" db="EMBL/GenBank/DDBJ databases">
        <title>De-novo sequencing of pomegranate (Punica granatum L.) genome.</title>
        <authorList>
            <person name="Akparov Z."/>
            <person name="Amiraslanov A."/>
            <person name="Hajiyeva S."/>
            <person name="Abbasov M."/>
            <person name="Kaur K."/>
            <person name="Hamwieh A."/>
            <person name="Solovyev V."/>
            <person name="Salamov A."/>
            <person name="Braich B."/>
            <person name="Kosarev P."/>
            <person name="Mahmoud A."/>
            <person name="Hajiyev E."/>
            <person name="Babayeva S."/>
            <person name="Izzatullayeva V."/>
            <person name="Mammadov A."/>
            <person name="Mammadov A."/>
            <person name="Sharifova S."/>
            <person name="Ojaghi J."/>
            <person name="Eynullazada K."/>
            <person name="Bayramov B."/>
            <person name="Abdulazimova A."/>
            <person name="Shahmuradov I."/>
        </authorList>
    </citation>
    <scope>NUCLEOTIDE SEQUENCE [LARGE SCALE GENOMIC DNA]</scope>
    <source>
        <strain evidence="3">cv. AG2017</strain>
        <tissue evidence="2">Leaf</tissue>
    </source>
</reference>
<evidence type="ECO:0000259" key="1">
    <source>
        <dbReference type="PROSITE" id="PS50878"/>
    </source>
</evidence>
<protein>
    <recommendedName>
        <fullName evidence="1">Reverse transcriptase domain-containing protein</fullName>
    </recommendedName>
</protein>
<accession>A0A2I0IST1</accession>
<dbReference type="PANTHER" id="PTHR46890:SF48">
    <property type="entry name" value="RNA-DIRECTED DNA POLYMERASE"/>
    <property type="match status" value="1"/>
</dbReference>
<dbReference type="InterPro" id="IPR036691">
    <property type="entry name" value="Endo/exonu/phosph_ase_sf"/>
</dbReference>
<dbReference type="STRING" id="22663.A0A2I0IST1"/>
<name>A0A2I0IST1_PUNGR</name>
<sequence>MTPPYVHLKYNFWADLANIATDIKRPWMLIGDFNEICSSNNKRGVKPFVSSSRPYLDDFMSFSGCIDLGFSGNPFTWRNKRSGLAHIKQRLDRAIANDEWHLLFPKAGVLHLPSIKSDHNPILAKLWMDSTKRPKPFRFEEAWTRDPSSNEDLFTSTSPTFPEDLEGLVEPIITNEENILLTSIPSREEITHALNSIPNLKAPGPDDIPSLVYKHYGNIIKPLLTSAVQSFFISGKILKEWSNTFITLVPKSKKASTFKDFRPISLCNVCYKVISKVIAGRLKPLLYKLISPNQIAFIEGRWINENGLLAQEIIHTMKTSRARKGWVTMKIDLMKAFDKLEWSFIITVLRQFGFHEKFIAWIHQCISTSAMSILINGSPHGYFSPKRGLRQGDPISPYLFVISMEILSRLMYRAEEQGAIRGIQICRGAPKISHLMFADDLLILARATTTDSNNVKNILDKFCSWSGQEKYASGKYVFLHWEWQFHLRMARPLDPRTHCRPIRMPSQHQARFHKIQHLSVSTASF</sequence>
<proteinExistence type="predicted"/>
<dbReference type="InterPro" id="IPR043502">
    <property type="entry name" value="DNA/RNA_pol_sf"/>
</dbReference>
<organism evidence="2 3">
    <name type="scientific">Punica granatum</name>
    <name type="common">Pomegranate</name>
    <dbReference type="NCBI Taxonomy" id="22663"/>
    <lineage>
        <taxon>Eukaryota</taxon>
        <taxon>Viridiplantae</taxon>
        <taxon>Streptophyta</taxon>
        <taxon>Embryophyta</taxon>
        <taxon>Tracheophyta</taxon>
        <taxon>Spermatophyta</taxon>
        <taxon>Magnoliopsida</taxon>
        <taxon>eudicotyledons</taxon>
        <taxon>Gunneridae</taxon>
        <taxon>Pentapetalae</taxon>
        <taxon>rosids</taxon>
        <taxon>malvids</taxon>
        <taxon>Myrtales</taxon>
        <taxon>Lythraceae</taxon>
        <taxon>Punica</taxon>
    </lineage>
</organism>
<dbReference type="Proteomes" id="UP000233551">
    <property type="component" value="Unassembled WGS sequence"/>
</dbReference>
<dbReference type="SUPFAM" id="SSF56672">
    <property type="entry name" value="DNA/RNA polymerases"/>
    <property type="match status" value="1"/>
</dbReference>
<gene>
    <name evidence="2" type="ORF">CRG98_032544</name>
</gene>
<dbReference type="AlphaFoldDB" id="A0A2I0IST1"/>
<dbReference type="Pfam" id="PF00078">
    <property type="entry name" value="RVT_1"/>
    <property type="match status" value="1"/>
</dbReference>
<dbReference type="SUPFAM" id="SSF56219">
    <property type="entry name" value="DNase I-like"/>
    <property type="match status" value="1"/>
</dbReference>